<dbReference type="InterPro" id="IPR036390">
    <property type="entry name" value="WH_DNA-bd_sf"/>
</dbReference>
<sequence length="215" mass="23685">MRADRPGAVRHIACAARKESLVITSCDRQYAGIDPLLLEIAGMTANSSPVTPASTQIAPASPLFLRENEIRRGIEMLYFGYSALTRSIDEGLAAQGLGRAHHRALYFISRQPDLAVKDLLRLLAITKQSLGRVLNDLIERGYIETRPGPSDRRQKLLRLSPAGQELEAELFRALREKMAAAYAQAGQGSVTGFWRVLEGLIPDADRSMVFGLRGR</sequence>
<dbReference type="SUPFAM" id="SSF46785">
    <property type="entry name" value="Winged helix' DNA-binding domain"/>
    <property type="match status" value="1"/>
</dbReference>
<dbReference type="GO" id="GO:0003700">
    <property type="term" value="F:DNA-binding transcription factor activity"/>
    <property type="evidence" value="ECO:0007669"/>
    <property type="project" value="InterPro"/>
</dbReference>
<dbReference type="Pfam" id="PF12802">
    <property type="entry name" value="MarR_2"/>
    <property type="match status" value="1"/>
</dbReference>
<keyword evidence="2" id="KW-0238">DNA-binding</keyword>
<evidence type="ECO:0000256" key="1">
    <source>
        <dbReference type="ARBA" id="ARBA00023015"/>
    </source>
</evidence>
<organism evidence="5 6">
    <name type="scientific">Sphingobium quisquiliarum P25</name>
    <dbReference type="NCBI Taxonomy" id="1329909"/>
    <lineage>
        <taxon>Bacteria</taxon>
        <taxon>Pseudomonadati</taxon>
        <taxon>Pseudomonadota</taxon>
        <taxon>Alphaproteobacteria</taxon>
        <taxon>Sphingomonadales</taxon>
        <taxon>Sphingomonadaceae</taxon>
        <taxon>Sphingobium</taxon>
    </lineage>
</organism>
<dbReference type="InterPro" id="IPR036388">
    <property type="entry name" value="WH-like_DNA-bd_sf"/>
</dbReference>
<keyword evidence="6" id="KW-1185">Reference proteome</keyword>
<protein>
    <recommendedName>
        <fullName evidence="4">HTH marR-type domain-containing protein</fullName>
    </recommendedName>
</protein>
<proteinExistence type="predicted"/>
<comment type="caution">
    <text evidence="5">The sequence shown here is derived from an EMBL/GenBank/DDBJ whole genome shotgun (WGS) entry which is preliminary data.</text>
</comment>
<dbReference type="EMBL" id="ATHO01000007">
    <property type="protein sequence ID" value="EQB14759.1"/>
    <property type="molecule type" value="Genomic_DNA"/>
</dbReference>
<evidence type="ECO:0000256" key="3">
    <source>
        <dbReference type="ARBA" id="ARBA00023163"/>
    </source>
</evidence>
<dbReference type="GO" id="GO:0003677">
    <property type="term" value="F:DNA binding"/>
    <property type="evidence" value="ECO:0007669"/>
    <property type="project" value="UniProtKB-KW"/>
</dbReference>
<dbReference type="PROSITE" id="PS50995">
    <property type="entry name" value="HTH_MARR_2"/>
    <property type="match status" value="1"/>
</dbReference>
<dbReference type="GO" id="GO:0006950">
    <property type="term" value="P:response to stress"/>
    <property type="evidence" value="ECO:0007669"/>
    <property type="project" value="TreeGrafter"/>
</dbReference>
<name>T0IYL8_9SPHN</name>
<dbReference type="PANTHER" id="PTHR33164:SF44">
    <property type="entry name" value="TRANSCRIPTIONAL REGULATORY PROTEIN"/>
    <property type="match status" value="1"/>
</dbReference>
<dbReference type="PRINTS" id="PR00598">
    <property type="entry name" value="HTHMARR"/>
</dbReference>
<dbReference type="Gene3D" id="1.10.10.10">
    <property type="entry name" value="Winged helix-like DNA-binding domain superfamily/Winged helix DNA-binding domain"/>
    <property type="match status" value="1"/>
</dbReference>
<evidence type="ECO:0000313" key="6">
    <source>
        <dbReference type="Proteomes" id="UP000015525"/>
    </source>
</evidence>
<keyword evidence="1" id="KW-0805">Transcription regulation</keyword>
<reference evidence="5 6" key="1">
    <citation type="journal article" date="2013" name="Genome Announc.">
        <title>Draft Genome Sequence of Sphingobium quisquiliarum Strain P25T, a Novel Hexachlorocyclohexane (HCH)-Degrading Bacterium Isolated from an HCH Dumpsite.</title>
        <authorList>
            <person name="Kumar Singh A."/>
            <person name="Sangwan N."/>
            <person name="Sharma A."/>
            <person name="Gupta V."/>
            <person name="Khurana J.P."/>
            <person name="Lal R."/>
        </authorList>
    </citation>
    <scope>NUCLEOTIDE SEQUENCE [LARGE SCALE GENOMIC DNA]</scope>
    <source>
        <strain evidence="5 6">P25</strain>
    </source>
</reference>
<dbReference type="InterPro" id="IPR023187">
    <property type="entry name" value="Tscrpt_reg_MarR-type_CS"/>
</dbReference>
<dbReference type="AlphaFoldDB" id="T0IYL8"/>
<dbReference type="PROSITE" id="PS01117">
    <property type="entry name" value="HTH_MARR_1"/>
    <property type="match status" value="1"/>
</dbReference>
<accession>T0IYL8</accession>
<dbReference type="PATRIC" id="fig|1329909.3.peg.175"/>
<keyword evidence="3" id="KW-0804">Transcription</keyword>
<dbReference type="PANTHER" id="PTHR33164">
    <property type="entry name" value="TRANSCRIPTIONAL REGULATOR, MARR FAMILY"/>
    <property type="match status" value="1"/>
</dbReference>
<dbReference type="SMART" id="SM00347">
    <property type="entry name" value="HTH_MARR"/>
    <property type="match status" value="1"/>
</dbReference>
<evidence type="ECO:0000256" key="2">
    <source>
        <dbReference type="ARBA" id="ARBA00023125"/>
    </source>
</evidence>
<feature type="domain" description="HTH marR-type" evidence="4">
    <location>
        <begin position="67"/>
        <end position="202"/>
    </location>
</feature>
<dbReference type="InterPro" id="IPR039422">
    <property type="entry name" value="MarR/SlyA-like"/>
</dbReference>
<evidence type="ECO:0000259" key="4">
    <source>
        <dbReference type="PROSITE" id="PS50995"/>
    </source>
</evidence>
<evidence type="ECO:0000313" key="5">
    <source>
        <dbReference type="EMBL" id="EQB14759.1"/>
    </source>
</evidence>
<gene>
    <name evidence="5" type="ORF">L288_00990</name>
</gene>
<dbReference type="InterPro" id="IPR000835">
    <property type="entry name" value="HTH_MarR-typ"/>
</dbReference>
<dbReference type="Proteomes" id="UP000015525">
    <property type="component" value="Unassembled WGS sequence"/>
</dbReference>